<dbReference type="InterPro" id="IPR004320">
    <property type="entry name" value="BPS1_pln"/>
</dbReference>
<dbReference type="EMBL" id="JARBHA010000004">
    <property type="protein sequence ID" value="KAJ9703860.1"/>
    <property type="molecule type" value="Genomic_DNA"/>
</dbReference>
<dbReference type="AlphaFoldDB" id="A0AA39AA76"/>
<evidence type="ECO:0000256" key="1">
    <source>
        <dbReference type="SAM" id="MobiDB-lite"/>
    </source>
</evidence>
<dbReference type="GO" id="GO:0048364">
    <property type="term" value="P:root development"/>
    <property type="evidence" value="ECO:0007669"/>
    <property type="project" value="InterPro"/>
</dbReference>
<dbReference type="PANTHER" id="PTHR33070:SF120">
    <property type="entry name" value="EXPRESSED PROTEIN"/>
    <property type="match status" value="1"/>
</dbReference>
<dbReference type="PANTHER" id="PTHR33070">
    <property type="entry name" value="OS06G0725500 PROTEIN"/>
    <property type="match status" value="1"/>
</dbReference>
<organism evidence="2 3">
    <name type="scientific">Vitis rotundifolia</name>
    <name type="common">Muscadine grape</name>
    <dbReference type="NCBI Taxonomy" id="103349"/>
    <lineage>
        <taxon>Eukaryota</taxon>
        <taxon>Viridiplantae</taxon>
        <taxon>Streptophyta</taxon>
        <taxon>Embryophyta</taxon>
        <taxon>Tracheophyta</taxon>
        <taxon>Spermatophyta</taxon>
        <taxon>Magnoliopsida</taxon>
        <taxon>eudicotyledons</taxon>
        <taxon>Gunneridae</taxon>
        <taxon>Pentapetalae</taxon>
        <taxon>rosids</taxon>
        <taxon>Vitales</taxon>
        <taxon>Vitaceae</taxon>
        <taxon>Viteae</taxon>
        <taxon>Vitis</taxon>
    </lineage>
</organism>
<gene>
    <name evidence="2" type="ORF">PVL29_005226</name>
</gene>
<evidence type="ECO:0000313" key="3">
    <source>
        <dbReference type="Proteomes" id="UP001168098"/>
    </source>
</evidence>
<dbReference type="Pfam" id="PF03087">
    <property type="entry name" value="BPS1"/>
    <property type="match status" value="2"/>
</dbReference>
<reference evidence="2 3" key="1">
    <citation type="journal article" date="2023" name="BMC Biotechnol.">
        <title>Vitis rotundifolia cv Carlos genome sequencing.</title>
        <authorList>
            <person name="Huff M."/>
            <person name="Hulse-Kemp A."/>
            <person name="Scheffler B."/>
            <person name="Youngblood R."/>
            <person name="Simpson S."/>
            <person name="Babiker E."/>
            <person name="Staton M."/>
        </authorList>
    </citation>
    <scope>NUCLEOTIDE SEQUENCE [LARGE SCALE GENOMIC DNA]</scope>
    <source>
        <tissue evidence="2">Leaf</tissue>
    </source>
</reference>
<keyword evidence="3" id="KW-1185">Reference proteome</keyword>
<evidence type="ECO:0000313" key="2">
    <source>
        <dbReference type="EMBL" id="KAJ9703860.1"/>
    </source>
</evidence>
<protein>
    <submittedName>
        <fullName evidence="2">Uncharacterized protein</fullName>
    </submittedName>
</protein>
<dbReference type="Proteomes" id="UP001168098">
    <property type="component" value="Unassembled WGS sequence"/>
</dbReference>
<comment type="caution">
    <text evidence="2">The sequence shown here is derived from an EMBL/GenBank/DDBJ whole genome shotgun (WGS) entry which is preliminary data.</text>
</comment>
<dbReference type="GO" id="GO:0048367">
    <property type="term" value="P:shoot system development"/>
    <property type="evidence" value="ECO:0007669"/>
    <property type="project" value="InterPro"/>
</dbReference>
<accession>A0AA39AA76</accession>
<proteinExistence type="predicted"/>
<sequence>MAGLSSPVAQHHSRSISLPSRLHPGSLQVDARIHKLTTWEASSLSTIVPLGAETLQTGLAGLAELYSCVEELIHSPLVQQTLFYNRHGKLVEEALDMSVVLLDMCGTVRDLFSMMKEHVQDLQSALRRKGGDSSTVSNVNAYICFRKKVKRDVAKCLRTLKQMASKIGSFPLMDVHHHLSVVVQVLSELSASSISILRSLLLYLSLPTMKTKARGWSLVSKLMQAGSLASGRSQESTNEVACVDFALVSLNRHSRGSNNMDDLQMTQRKLQTLDIRIQGIEAGLACLYRRLIQHRVSLLNILTELKQDQGHMVHRRGGHQYASCIMHQRSFSHMLSDSSSHQPYSEDIDVVHLAVKFPKAGLGKEAYSTNGLYPLFMALAGDQGSPHFVLKSGLKASVECPVSFSIAKKIAMAAPSAMHGSKCTVRSISLPTRLHRHSLRIEAELNKLKAWEVSCASVLVSPGAEAIQIGLAGVMELYNYVEELIHSPLTRQALLRHQHRKLVEEALDGSVTLLDACGTAKDILLMTNEHVQGLQSALRRRGGDSSIESNIASYICFRKKVKKDITKCLGALQRRESRLGSSPLLHLDHHLAVVVRLLREVSGITISTFRSLLLFFSLPAVRKMFGGWSLITKLMPMASGKGQKIVNELGSVDVAIHTLQEQLHNSDAKVELQVTQRRLEALNVSIEGLEAGVNCMYRCLIQNRVSLLNVLTQ</sequence>
<feature type="region of interest" description="Disordered" evidence="1">
    <location>
        <begin position="1"/>
        <end position="21"/>
    </location>
</feature>
<name>A0AA39AA76_VITRO</name>